<reference evidence="3" key="1">
    <citation type="journal article" date="2020" name="Fungal Divers.">
        <title>Resolving the Mortierellaceae phylogeny through synthesis of multi-gene phylogenetics and phylogenomics.</title>
        <authorList>
            <person name="Vandepol N."/>
            <person name="Liber J."/>
            <person name="Desiro A."/>
            <person name="Na H."/>
            <person name="Kennedy M."/>
            <person name="Barry K."/>
            <person name="Grigoriev I.V."/>
            <person name="Miller A.N."/>
            <person name="O'Donnell K."/>
            <person name="Stajich J.E."/>
            <person name="Bonito G."/>
        </authorList>
    </citation>
    <scope>NUCLEOTIDE SEQUENCE</scope>
    <source>
        <strain evidence="3">NRRL 28262</strain>
    </source>
</reference>
<feature type="compositionally biased region" description="Polar residues" evidence="1">
    <location>
        <begin position="425"/>
        <end position="448"/>
    </location>
</feature>
<evidence type="ECO:0000256" key="2">
    <source>
        <dbReference type="SAM" id="Phobius"/>
    </source>
</evidence>
<dbReference type="Proteomes" id="UP001194580">
    <property type="component" value="Unassembled WGS sequence"/>
</dbReference>
<feature type="transmembrane region" description="Helical" evidence="2">
    <location>
        <begin position="359"/>
        <end position="380"/>
    </location>
</feature>
<feature type="region of interest" description="Disordered" evidence="1">
    <location>
        <begin position="382"/>
        <end position="470"/>
    </location>
</feature>
<feature type="compositionally biased region" description="Polar residues" evidence="1">
    <location>
        <begin position="382"/>
        <end position="413"/>
    </location>
</feature>
<keyword evidence="4" id="KW-1185">Reference proteome</keyword>
<feature type="region of interest" description="Disordered" evidence="1">
    <location>
        <begin position="301"/>
        <end position="339"/>
    </location>
</feature>
<name>A0AAD4DJR4_9FUNG</name>
<comment type="caution">
    <text evidence="3">The sequence shown here is derived from an EMBL/GenBank/DDBJ whole genome shotgun (WGS) entry which is preliminary data.</text>
</comment>
<accession>A0AAD4DJR4</accession>
<keyword evidence="2" id="KW-0472">Membrane</keyword>
<keyword evidence="2" id="KW-1133">Transmembrane helix</keyword>
<protein>
    <submittedName>
        <fullName evidence="3">Uncharacterized protein</fullName>
    </submittedName>
</protein>
<proteinExistence type="predicted"/>
<sequence length="470" mass="51087">MLNSQGPLATSGSKNNETLLRAPQDASVQVHNNTVDTSCRAPSTVARNPHGNHSQHYPTPHQQPYQQQRLYSEPIIHAYPDPALVDTVDERPAKPEIKTPTSEPIYNNTRRQKKIIWIGIIITIILLGVVTGLVVAPKNKDNDSATEGRVARSVLTFVLRTWLSATASALRDASHQDQDKKRIYDASSTENMASPVMSLSQLPAYPLSTTIPQQYHVAVAPTVPSTYQHQMGQQLHDYAEQEHSAAYQNHSSYNSNGHNYLNNTTRSYPMNHSQEEMAVKGDYPLYIDSFAEEIGYKGEYPPFVEDSSEEGGGGGVRGLGEEREGGGSNDAVAAQASKEGLHRSKTFFRKARNHKRKEFWILAILAVVVLLGAVIGSFIAGKNSNSSGSGRLEGTNTSNTGSPSESENRTTATRVIGTGRPTAPDTMTNARETTTSYFPPSGFSTSQRTPTGPILPTTTSSITPTPVVSP</sequence>
<feature type="compositionally biased region" description="Low complexity" evidence="1">
    <location>
        <begin position="449"/>
        <end position="470"/>
    </location>
</feature>
<dbReference type="AlphaFoldDB" id="A0AAD4DJR4"/>
<evidence type="ECO:0000313" key="3">
    <source>
        <dbReference type="EMBL" id="KAG0279968.1"/>
    </source>
</evidence>
<keyword evidence="2" id="KW-0812">Transmembrane</keyword>
<dbReference type="EMBL" id="JAAAIL010000091">
    <property type="protein sequence ID" value="KAG0279968.1"/>
    <property type="molecule type" value="Genomic_DNA"/>
</dbReference>
<organism evidence="3 4">
    <name type="scientific">Linnemannia exigua</name>
    <dbReference type="NCBI Taxonomy" id="604196"/>
    <lineage>
        <taxon>Eukaryota</taxon>
        <taxon>Fungi</taxon>
        <taxon>Fungi incertae sedis</taxon>
        <taxon>Mucoromycota</taxon>
        <taxon>Mortierellomycotina</taxon>
        <taxon>Mortierellomycetes</taxon>
        <taxon>Mortierellales</taxon>
        <taxon>Mortierellaceae</taxon>
        <taxon>Linnemannia</taxon>
    </lineage>
</organism>
<evidence type="ECO:0000313" key="4">
    <source>
        <dbReference type="Proteomes" id="UP001194580"/>
    </source>
</evidence>
<feature type="compositionally biased region" description="Low complexity" evidence="1">
    <location>
        <begin position="55"/>
        <end position="64"/>
    </location>
</feature>
<feature type="region of interest" description="Disordered" evidence="1">
    <location>
        <begin position="39"/>
        <end position="64"/>
    </location>
</feature>
<feature type="transmembrane region" description="Helical" evidence="2">
    <location>
        <begin position="115"/>
        <end position="134"/>
    </location>
</feature>
<evidence type="ECO:0000256" key="1">
    <source>
        <dbReference type="SAM" id="MobiDB-lite"/>
    </source>
</evidence>
<gene>
    <name evidence="3" type="ORF">BGZ95_011712</name>
</gene>